<keyword evidence="5" id="KW-1185">Reference proteome</keyword>
<dbReference type="AlphaFoldDB" id="A0AAW0UGQ6"/>
<evidence type="ECO:0000313" key="5">
    <source>
        <dbReference type="Proteomes" id="UP001487740"/>
    </source>
</evidence>
<comment type="caution">
    <text evidence="4">The sequence shown here is derived from an EMBL/GenBank/DDBJ whole genome shotgun (WGS) entry which is preliminary data.</text>
</comment>
<feature type="domain" description="CCHC-type" evidence="3">
    <location>
        <begin position="263"/>
        <end position="277"/>
    </location>
</feature>
<keyword evidence="1" id="KW-0862">Zinc</keyword>
<feature type="compositionally biased region" description="Low complexity" evidence="2">
    <location>
        <begin position="244"/>
        <end position="255"/>
    </location>
</feature>
<gene>
    <name evidence="4" type="ORF">O3P69_003446</name>
</gene>
<dbReference type="Proteomes" id="UP001487740">
    <property type="component" value="Unassembled WGS sequence"/>
</dbReference>
<accession>A0AAW0UGQ6</accession>
<proteinExistence type="predicted"/>
<reference evidence="4 5" key="1">
    <citation type="submission" date="2023-03" db="EMBL/GenBank/DDBJ databases">
        <title>High-quality genome of Scylla paramamosain provides insights in environmental adaptation.</title>
        <authorList>
            <person name="Zhang L."/>
        </authorList>
    </citation>
    <scope>NUCLEOTIDE SEQUENCE [LARGE SCALE GENOMIC DNA]</scope>
    <source>
        <strain evidence="4">LZ_2023a</strain>
        <tissue evidence="4">Muscle</tissue>
    </source>
</reference>
<evidence type="ECO:0000256" key="1">
    <source>
        <dbReference type="PROSITE-ProRule" id="PRU00047"/>
    </source>
</evidence>
<name>A0AAW0UGQ6_SCYPA</name>
<feature type="region of interest" description="Disordered" evidence="2">
    <location>
        <begin position="239"/>
        <end position="263"/>
    </location>
</feature>
<evidence type="ECO:0000313" key="4">
    <source>
        <dbReference type="EMBL" id="KAK8399327.1"/>
    </source>
</evidence>
<dbReference type="PROSITE" id="PS50158">
    <property type="entry name" value="ZF_CCHC"/>
    <property type="match status" value="1"/>
</dbReference>
<organism evidence="4 5">
    <name type="scientific">Scylla paramamosain</name>
    <name type="common">Mud crab</name>
    <dbReference type="NCBI Taxonomy" id="85552"/>
    <lineage>
        <taxon>Eukaryota</taxon>
        <taxon>Metazoa</taxon>
        <taxon>Ecdysozoa</taxon>
        <taxon>Arthropoda</taxon>
        <taxon>Crustacea</taxon>
        <taxon>Multicrustacea</taxon>
        <taxon>Malacostraca</taxon>
        <taxon>Eumalacostraca</taxon>
        <taxon>Eucarida</taxon>
        <taxon>Decapoda</taxon>
        <taxon>Pleocyemata</taxon>
        <taxon>Brachyura</taxon>
        <taxon>Eubrachyura</taxon>
        <taxon>Portunoidea</taxon>
        <taxon>Portunidae</taxon>
        <taxon>Portuninae</taxon>
        <taxon>Scylla</taxon>
    </lineage>
</organism>
<keyword evidence="1" id="KW-0479">Metal-binding</keyword>
<sequence length="296" mass="32900">MAALEDLLVPGYCWWRRAHVKADGGTAEADGGTTESPDVTQQHLQHTQLRSVRPHVGTLEDYYARFGTFAGASSIPEDKIAQVFLTSQIPGIYKLLGTLAAQQTLKDINAHSMEGITQFMRGQFDPKRFIVRERFKFMSDMQRRPGETVLELAARIHQDATTCDFASIKDPQDESMRIRLVCSLGNEAVLKAVFKISDDELTFSKAVQVAVETEDAAKVAKETIHVAKASATTPVLMMRQKKASSSGQKGTSNSSRPFPKGMCPRCGKTNHVTKDCRFMNYTCRFCHKGHIAKVLR</sequence>
<protein>
    <recommendedName>
        <fullName evidence="3">CCHC-type domain-containing protein</fullName>
    </recommendedName>
</protein>
<evidence type="ECO:0000256" key="2">
    <source>
        <dbReference type="SAM" id="MobiDB-lite"/>
    </source>
</evidence>
<dbReference type="EMBL" id="JARAKH010000011">
    <property type="protein sequence ID" value="KAK8399327.1"/>
    <property type="molecule type" value="Genomic_DNA"/>
</dbReference>
<dbReference type="InterPro" id="IPR001878">
    <property type="entry name" value="Znf_CCHC"/>
</dbReference>
<dbReference type="GO" id="GO:0003676">
    <property type="term" value="F:nucleic acid binding"/>
    <property type="evidence" value="ECO:0007669"/>
    <property type="project" value="InterPro"/>
</dbReference>
<keyword evidence="1" id="KW-0863">Zinc-finger</keyword>
<evidence type="ECO:0000259" key="3">
    <source>
        <dbReference type="PROSITE" id="PS50158"/>
    </source>
</evidence>
<dbReference type="GO" id="GO:0008270">
    <property type="term" value="F:zinc ion binding"/>
    <property type="evidence" value="ECO:0007669"/>
    <property type="project" value="UniProtKB-KW"/>
</dbReference>